<protein>
    <recommendedName>
        <fullName evidence="7">Amino acid permease/ SLC12A domain-containing protein</fullName>
    </recommendedName>
</protein>
<organism evidence="8 9">
    <name type="scientific">Clonostachys chloroleuca</name>
    <dbReference type="NCBI Taxonomy" id="1926264"/>
    <lineage>
        <taxon>Eukaryota</taxon>
        <taxon>Fungi</taxon>
        <taxon>Dikarya</taxon>
        <taxon>Ascomycota</taxon>
        <taxon>Pezizomycotina</taxon>
        <taxon>Sordariomycetes</taxon>
        <taxon>Hypocreomycetidae</taxon>
        <taxon>Hypocreales</taxon>
        <taxon>Bionectriaceae</taxon>
        <taxon>Clonostachys</taxon>
    </lineage>
</organism>
<dbReference type="InterPro" id="IPR004841">
    <property type="entry name" value="AA-permease/SLC12A_dom"/>
</dbReference>
<evidence type="ECO:0000259" key="7">
    <source>
        <dbReference type="Pfam" id="PF00324"/>
    </source>
</evidence>
<dbReference type="PANTHER" id="PTHR43341:SF36">
    <property type="entry name" value="PROLINE-SPECIFIC PERMEASE"/>
    <property type="match status" value="1"/>
</dbReference>
<feature type="transmembrane region" description="Helical" evidence="6">
    <location>
        <begin position="50"/>
        <end position="75"/>
    </location>
</feature>
<feature type="transmembrane region" description="Helical" evidence="6">
    <location>
        <begin position="217"/>
        <end position="236"/>
    </location>
</feature>
<dbReference type="Proteomes" id="UP001160390">
    <property type="component" value="Unassembled WGS sequence"/>
</dbReference>
<evidence type="ECO:0000256" key="2">
    <source>
        <dbReference type="ARBA" id="ARBA00022692"/>
    </source>
</evidence>
<dbReference type="Pfam" id="PF00324">
    <property type="entry name" value="AA_permease"/>
    <property type="match status" value="1"/>
</dbReference>
<feature type="domain" description="Amino acid permease/ SLC12A" evidence="7">
    <location>
        <begin position="68"/>
        <end position="287"/>
    </location>
</feature>
<feature type="compositionally biased region" description="Polar residues" evidence="5">
    <location>
        <begin position="1"/>
        <end position="24"/>
    </location>
</feature>
<keyword evidence="4 6" id="KW-0472">Membrane</keyword>
<dbReference type="PANTHER" id="PTHR43341">
    <property type="entry name" value="AMINO ACID PERMEASE"/>
    <property type="match status" value="1"/>
</dbReference>
<keyword evidence="9" id="KW-1185">Reference proteome</keyword>
<dbReference type="AlphaFoldDB" id="A0AA35MFX3"/>
<evidence type="ECO:0000313" key="8">
    <source>
        <dbReference type="EMBL" id="CAI6096237.1"/>
    </source>
</evidence>
<dbReference type="GO" id="GO:0015171">
    <property type="term" value="F:amino acid transmembrane transporter activity"/>
    <property type="evidence" value="ECO:0007669"/>
    <property type="project" value="TreeGrafter"/>
</dbReference>
<comment type="subcellular location">
    <subcellularLocation>
        <location evidence="1">Membrane</location>
        <topology evidence="1">Multi-pass membrane protein</topology>
    </subcellularLocation>
</comment>
<feature type="transmembrane region" description="Helical" evidence="6">
    <location>
        <begin position="95"/>
        <end position="116"/>
    </location>
</feature>
<dbReference type="Gene3D" id="1.20.1740.10">
    <property type="entry name" value="Amino acid/polyamine transporter I"/>
    <property type="match status" value="1"/>
</dbReference>
<dbReference type="GO" id="GO:0016020">
    <property type="term" value="C:membrane"/>
    <property type="evidence" value="ECO:0007669"/>
    <property type="project" value="UniProtKB-SubCell"/>
</dbReference>
<evidence type="ECO:0000256" key="6">
    <source>
        <dbReference type="SAM" id="Phobius"/>
    </source>
</evidence>
<feature type="region of interest" description="Disordered" evidence="5">
    <location>
        <begin position="1"/>
        <end position="40"/>
    </location>
</feature>
<evidence type="ECO:0000256" key="4">
    <source>
        <dbReference type="ARBA" id="ARBA00023136"/>
    </source>
</evidence>
<evidence type="ECO:0000256" key="5">
    <source>
        <dbReference type="SAM" id="MobiDB-lite"/>
    </source>
</evidence>
<evidence type="ECO:0000256" key="3">
    <source>
        <dbReference type="ARBA" id="ARBA00022989"/>
    </source>
</evidence>
<feature type="transmembrane region" description="Helical" evidence="6">
    <location>
        <begin position="175"/>
        <end position="197"/>
    </location>
</feature>
<name>A0AA35MFX3_9HYPO</name>
<proteinExistence type="predicted"/>
<reference evidence="8" key="1">
    <citation type="submission" date="2023-01" db="EMBL/GenBank/DDBJ databases">
        <authorList>
            <person name="Piombo E."/>
        </authorList>
    </citation>
    <scope>NUCLEOTIDE SEQUENCE</scope>
</reference>
<feature type="transmembrane region" description="Helical" evidence="6">
    <location>
        <begin position="128"/>
        <end position="145"/>
    </location>
</feature>
<dbReference type="InterPro" id="IPR050524">
    <property type="entry name" value="APC_YAT"/>
</dbReference>
<accession>A0AA35MFX3</accession>
<sequence>MNPLSSSKPIKGTSPNETTSTSSVMRGEVDSTPNQNTETKRGLISRHAQMIALGGTIGTGLCVGSGQYIFAITVPGEINVTALIIDYWNPPVHNAVWLTIVGAVIILCNCLPVRVYGETEFWHASTKVIGILGLLIMAVVLFFGGRPNHDPLYLRYWGNPGPVNACLVEGAVDNLAAFIGCTTFSVYAFGFASELLVITGGEMESPRRNIPKATMRYFYRLITFYILGAFVIGIIVPSNNNDLLSPGSGAAASPWAIGARDAGIKALDSAINAVIVLSVWSAGNSYL</sequence>
<keyword evidence="2 6" id="KW-0812">Transmembrane</keyword>
<evidence type="ECO:0000313" key="9">
    <source>
        <dbReference type="Proteomes" id="UP001160390"/>
    </source>
</evidence>
<keyword evidence="3 6" id="KW-1133">Transmembrane helix</keyword>
<comment type="caution">
    <text evidence="8">The sequence shown here is derived from an EMBL/GenBank/DDBJ whole genome shotgun (WGS) entry which is preliminary data.</text>
</comment>
<dbReference type="EMBL" id="CABFNP030001281">
    <property type="protein sequence ID" value="CAI6096237.1"/>
    <property type="molecule type" value="Genomic_DNA"/>
</dbReference>
<evidence type="ECO:0000256" key="1">
    <source>
        <dbReference type="ARBA" id="ARBA00004141"/>
    </source>
</evidence>
<gene>
    <name evidence="8" type="ORF">CCHLO57077_00010481</name>
</gene>
<feature type="non-terminal residue" evidence="8">
    <location>
        <position position="287"/>
    </location>
</feature>